<dbReference type="Proteomes" id="UP001162992">
    <property type="component" value="Chromosome 3"/>
</dbReference>
<keyword evidence="2" id="KW-1185">Reference proteome</keyword>
<organism evidence="1 2">
    <name type="scientific">Diphasiastrum complanatum</name>
    <name type="common">Issler's clubmoss</name>
    <name type="synonym">Lycopodium complanatum</name>
    <dbReference type="NCBI Taxonomy" id="34168"/>
    <lineage>
        <taxon>Eukaryota</taxon>
        <taxon>Viridiplantae</taxon>
        <taxon>Streptophyta</taxon>
        <taxon>Embryophyta</taxon>
        <taxon>Tracheophyta</taxon>
        <taxon>Lycopodiopsida</taxon>
        <taxon>Lycopodiales</taxon>
        <taxon>Lycopodiaceae</taxon>
        <taxon>Lycopodioideae</taxon>
        <taxon>Diphasiastrum</taxon>
    </lineage>
</organism>
<name>A0ACC2E328_DIPCM</name>
<proteinExistence type="predicted"/>
<sequence>MSSYNTSFALCAVHHLIANAIYRCSKWNLPSRITVTVTHVDGCLSAYKISVADTGPGICDTDLQEFYPLNINSSLSDFFSETFSECSLRWDGVVSITTTGIQEEKIRHYKISLKDKERPHILELHPDPKPKKTFSGAEVAIYAEGPVEDLMFYIQDLCEKISILQLSNIYLELCLANFWESSRFHNNETAILYAPVIVEEMSIEQLSKGTIDYISKFIYKYPCGSQEDHVFRHEVKTGKGKAGKDGILIKTKWIVQTCVTVHERQSVDQELSSDSHTSCSMKLFFFEDFCFTPLSTAWLCALQRNVDWAKFGFSIKSAQRDASGITNIDFEHSSNFKIIIITIHRYSTRESKRMGARSQTKQLKDALEEALRELKQAVPHLFLGAKAKKMQQCVPDLSKCLAGLITTSMDSSFKIECSKILDLPPDETNAFEVCIRKKMMSIIQVKDASQPKMLTYNDERNGSKYKEAEVKCYSESECEEWALDD</sequence>
<protein>
    <submittedName>
        <fullName evidence="1">Uncharacterized protein</fullName>
    </submittedName>
</protein>
<evidence type="ECO:0000313" key="1">
    <source>
        <dbReference type="EMBL" id="KAJ7560883.1"/>
    </source>
</evidence>
<evidence type="ECO:0000313" key="2">
    <source>
        <dbReference type="Proteomes" id="UP001162992"/>
    </source>
</evidence>
<reference evidence="2" key="1">
    <citation type="journal article" date="2024" name="Proc. Natl. Acad. Sci. U.S.A.">
        <title>Extraordinary preservation of gene collinearity over three hundred million years revealed in homosporous lycophytes.</title>
        <authorList>
            <person name="Li C."/>
            <person name="Wickell D."/>
            <person name="Kuo L.Y."/>
            <person name="Chen X."/>
            <person name="Nie B."/>
            <person name="Liao X."/>
            <person name="Peng D."/>
            <person name="Ji J."/>
            <person name="Jenkins J."/>
            <person name="Williams M."/>
            <person name="Shu S."/>
            <person name="Plott C."/>
            <person name="Barry K."/>
            <person name="Rajasekar S."/>
            <person name="Grimwood J."/>
            <person name="Han X."/>
            <person name="Sun S."/>
            <person name="Hou Z."/>
            <person name="He W."/>
            <person name="Dai G."/>
            <person name="Sun C."/>
            <person name="Schmutz J."/>
            <person name="Leebens-Mack J.H."/>
            <person name="Li F.W."/>
            <person name="Wang L."/>
        </authorList>
    </citation>
    <scope>NUCLEOTIDE SEQUENCE [LARGE SCALE GENOMIC DNA]</scope>
    <source>
        <strain evidence="2">cv. PW_Plant_1</strain>
    </source>
</reference>
<gene>
    <name evidence="1" type="ORF">O6H91_03G004600</name>
</gene>
<dbReference type="EMBL" id="CM055094">
    <property type="protein sequence ID" value="KAJ7560883.1"/>
    <property type="molecule type" value="Genomic_DNA"/>
</dbReference>
<comment type="caution">
    <text evidence="1">The sequence shown here is derived from an EMBL/GenBank/DDBJ whole genome shotgun (WGS) entry which is preliminary data.</text>
</comment>
<accession>A0ACC2E328</accession>